<dbReference type="SMART" id="SM00784">
    <property type="entry name" value="SPT2"/>
    <property type="match status" value="1"/>
</dbReference>
<dbReference type="Pfam" id="PF08243">
    <property type="entry name" value="SPT2"/>
    <property type="match status" value="1"/>
</dbReference>
<reference evidence="5" key="1">
    <citation type="submission" date="2016-03" db="EMBL/GenBank/DDBJ databases">
        <authorList>
            <person name="Devillers H."/>
        </authorList>
    </citation>
    <scope>NUCLEOTIDE SEQUENCE [LARGE SCALE GENOMIC DNA]</scope>
</reference>
<dbReference type="GO" id="GO:0003677">
    <property type="term" value="F:DNA binding"/>
    <property type="evidence" value="ECO:0007669"/>
    <property type="project" value="TreeGrafter"/>
</dbReference>
<feature type="compositionally biased region" description="Polar residues" evidence="3">
    <location>
        <begin position="140"/>
        <end position="156"/>
    </location>
</feature>
<feature type="region of interest" description="Disordered" evidence="3">
    <location>
        <begin position="1"/>
        <end position="233"/>
    </location>
</feature>
<dbReference type="OrthoDB" id="4035998at2759"/>
<dbReference type="GO" id="GO:0006360">
    <property type="term" value="P:transcription by RNA polymerase I"/>
    <property type="evidence" value="ECO:0007669"/>
    <property type="project" value="TreeGrafter"/>
</dbReference>
<dbReference type="PANTHER" id="PTHR22691">
    <property type="entry name" value="YEAST SPT2-RELATED"/>
    <property type="match status" value="1"/>
</dbReference>
<evidence type="ECO:0000256" key="1">
    <source>
        <dbReference type="ARBA" id="ARBA00006461"/>
    </source>
</evidence>
<dbReference type="STRING" id="1230905.A0A1G4KID6"/>
<keyword evidence="2" id="KW-0175">Coiled coil</keyword>
<feature type="compositionally biased region" description="Basic and acidic residues" evidence="3">
    <location>
        <begin position="47"/>
        <end position="73"/>
    </location>
</feature>
<accession>A0A1G4KID6</accession>
<evidence type="ECO:0000256" key="3">
    <source>
        <dbReference type="SAM" id="MobiDB-lite"/>
    </source>
</evidence>
<sequence>MSFLAKLSQLKKNAVKPTSSGVSKENNRPKTDDYVRDNNSRLPANYVREEDPAVRRLKEIRRKEQIKKGEILKKPPKTSGASRKKKDEDMVMTETKFKKKPGESVRRKPQNVSPRLPLKKFSFEELMRQADKQAKDGQKVKNNGHNGAENTSTKKPGSQLHKPGFKQRRAQKPDKLLRKAVTPKKPPPPPSKVAITTSIAKPNEKLQKRLHALKEKRRANYGHGDGDEDEGLDDFIEDDEEVDYDREEIWAMFNKGGRKRQYAYSDDESDDMEANEWEILQEEEHASKMAKLEDKKEEAWLKEHEKLKKERLGKGR</sequence>
<dbReference type="EMBL" id="LT598468">
    <property type="protein sequence ID" value="SCV04265.1"/>
    <property type="molecule type" value="Genomic_DNA"/>
</dbReference>
<evidence type="ECO:0000313" key="5">
    <source>
        <dbReference type="Proteomes" id="UP000191024"/>
    </source>
</evidence>
<evidence type="ECO:0000256" key="2">
    <source>
        <dbReference type="ARBA" id="ARBA00023054"/>
    </source>
</evidence>
<feature type="compositionally biased region" description="Basic residues" evidence="3">
    <location>
        <begin position="208"/>
        <end position="220"/>
    </location>
</feature>
<dbReference type="AlphaFoldDB" id="A0A1G4KID6"/>
<proteinExistence type="inferred from homology"/>
<keyword evidence="5" id="KW-1185">Reference proteome</keyword>
<dbReference type="GO" id="GO:0006334">
    <property type="term" value="P:nucleosome assembly"/>
    <property type="evidence" value="ECO:0007669"/>
    <property type="project" value="TreeGrafter"/>
</dbReference>
<protein>
    <submittedName>
        <fullName evidence="4">LAMI_0H14730g1_1</fullName>
    </submittedName>
</protein>
<dbReference type="InterPro" id="IPR013256">
    <property type="entry name" value="Chromatin_SPT2"/>
</dbReference>
<dbReference type="GO" id="GO:0005730">
    <property type="term" value="C:nucleolus"/>
    <property type="evidence" value="ECO:0007669"/>
    <property type="project" value="TreeGrafter"/>
</dbReference>
<dbReference type="Proteomes" id="UP000191024">
    <property type="component" value="Chromosome H"/>
</dbReference>
<comment type="similarity">
    <text evidence="1">Belongs to the SPT2 family.</text>
</comment>
<dbReference type="PANTHER" id="PTHR22691:SF8">
    <property type="entry name" value="PROTEIN SPT2 HOMOLOG"/>
    <property type="match status" value="1"/>
</dbReference>
<feature type="compositionally biased region" description="Basic and acidic residues" evidence="3">
    <location>
        <begin position="121"/>
        <end position="139"/>
    </location>
</feature>
<dbReference type="GO" id="GO:0042393">
    <property type="term" value="F:histone binding"/>
    <property type="evidence" value="ECO:0007669"/>
    <property type="project" value="TreeGrafter"/>
</dbReference>
<organism evidence="4 5">
    <name type="scientific">Lachancea mirantina</name>
    <dbReference type="NCBI Taxonomy" id="1230905"/>
    <lineage>
        <taxon>Eukaryota</taxon>
        <taxon>Fungi</taxon>
        <taxon>Dikarya</taxon>
        <taxon>Ascomycota</taxon>
        <taxon>Saccharomycotina</taxon>
        <taxon>Saccharomycetes</taxon>
        <taxon>Saccharomycetales</taxon>
        <taxon>Saccharomycetaceae</taxon>
        <taxon>Lachancea</taxon>
    </lineage>
</organism>
<evidence type="ECO:0000313" key="4">
    <source>
        <dbReference type="EMBL" id="SCV04265.1"/>
    </source>
</evidence>
<feature type="compositionally biased region" description="Basic and acidic residues" evidence="3">
    <location>
        <begin position="25"/>
        <end position="39"/>
    </location>
</feature>
<gene>
    <name evidence="4" type="ORF">LAMI_0H14730G</name>
</gene>
<name>A0A1G4KID6_9SACH</name>